<dbReference type="RefSeq" id="WP_154528790.1">
    <property type="nucleotide sequence ID" value="NZ_VUNH01000006.1"/>
</dbReference>
<sequence>MKVQISLTVEAGKRLIVKAILSLPAVRRALAEGQLLLKGGTTVSLLSEAACGVPLKICGRIDRRGAGSCAGSCAAPHSLLLRRGVPVPLDVGIWSSGKLKFSPGDVCVIGANLVDRHGRAAMLAGSPFGGALHFFTALPAEGVETIVAAGFEKYAPCSLDDAMAVASRAAPDLSMGMAAGLIPIPGRVINEAEACRILGAAEAQIVARGGIQGAEGGCTLLASFDERPQGEAFFNEILALAGTVFQKSAGDAKSLKSCLDNACGPAGAEHRGCWYRSRRGELPV</sequence>
<organism evidence="1 2">
    <name type="scientific">Pyramidobacter porci</name>
    <dbReference type="NCBI Taxonomy" id="2605789"/>
    <lineage>
        <taxon>Bacteria</taxon>
        <taxon>Thermotogati</taxon>
        <taxon>Synergistota</taxon>
        <taxon>Synergistia</taxon>
        <taxon>Synergistales</taxon>
        <taxon>Dethiosulfovibrionaceae</taxon>
        <taxon>Pyramidobacter</taxon>
    </lineage>
</organism>
<gene>
    <name evidence="1" type="ORF">FYJ74_06570</name>
</gene>
<comment type="caution">
    <text evidence="1">The sequence shown here is derived from an EMBL/GenBank/DDBJ whole genome shotgun (WGS) entry which is preliminary data.</text>
</comment>
<reference evidence="1 2" key="1">
    <citation type="submission" date="2019-08" db="EMBL/GenBank/DDBJ databases">
        <title>In-depth cultivation of the pig gut microbiome towards novel bacterial diversity and tailored functional studies.</title>
        <authorList>
            <person name="Wylensek D."/>
            <person name="Hitch T.C.A."/>
            <person name="Clavel T."/>
        </authorList>
    </citation>
    <scope>NUCLEOTIDE SEQUENCE [LARGE SCALE GENOMIC DNA]</scope>
    <source>
        <strain evidence="1 2">SM-530-WT-4B</strain>
    </source>
</reference>
<evidence type="ECO:0000313" key="2">
    <source>
        <dbReference type="Proteomes" id="UP000473699"/>
    </source>
</evidence>
<dbReference type="EMBL" id="VUNH01000006">
    <property type="protein sequence ID" value="MST55694.1"/>
    <property type="molecule type" value="Genomic_DNA"/>
</dbReference>
<accession>A0A6L5YBK0</accession>
<protein>
    <submittedName>
        <fullName evidence="1">Uncharacterized protein</fullName>
    </submittedName>
</protein>
<keyword evidence="2" id="KW-1185">Reference proteome</keyword>
<dbReference type="Proteomes" id="UP000473699">
    <property type="component" value="Unassembled WGS sequence"/>
</dbReference>
<evidence type="ECO:0000313" key="1">
    <source>
        <dbReference type="EMBL" id="MST55694.1"/>
    </source>
</evidence>
<proteinExistence type="predicted"/>
<dbReference type="AlphaFoldDB" id="A0A6L5YBK0"/>
<name>A0A6L5YBK0_9BACT</name>